<dbReference type="Proteomes" id="UP001057402">
    <property type="component" value="Chromosome 2"/>
</dbReference>
<reference evidence="2" key="1">
    <citation type="journal article" date="2023" name="Front. Plant Sci.">
        <title>Chromosomal-level genome assembly of Melastoma candidum provides insights into trichome evolution.</title>
        <authorList>
            <person name="Zhong Y."/>
            <person name="Wu W."/>
            <person name="Sun C."/>
            <person name="Zou P."/>
            <person name="Liu Y."/>
            <person name="Dai S."/>
            <person name="Zhou R."/>
        </authorList>
    </citation>
    <scope>NUCLEOTIDE SEQUENCE [LARGE SCALE GENOMIC DNA]</scope>
</reference>
<dbReference type="EMBL" id="CM042881">
    <property type="protein sequence ID" value="KAI4384893.1"/>
    <property type="molecule type" value="Genomic_DNA"/>
</dbReference>
<keyword evidence="2" id="KW-1185">Reference proteome</keyword>
<evidence type="ECO:0000313" key="2">
    <source>
        <dbReference type="Proteomes" id="UP001057402"/>
    </source>
</evidence>
<sequence>MASRSWSDSSKVAVSMLLVQAFATGLQLLTRVILGEGMFIFALMTYRHIVAAICVAPFAFYFERNEIAKVRFSISIWIWLFINALTGITCAMSLYYYGLRATTATFATNFLNLIPIVTFVFAVLLRLEALNLLKRAAKVKTLGALLCIGGALMTSLYHGKSFYIISKHRVHPAIGNEPHNWTTGTIMLSLSCLSYGSWYIVQLKLLKIFSLRRSSAWRLGWNLQLLTIFYSGAFATATTICLLIWAIAKKGPTYPSMFNPLTLIFVAILEALILGEPIWLGTLLGTILILIGIYSYLWGKKKELTETETDAVELPAQSAEVSSAKSEDANLPRDIESN</sequence>
<protein>
    <submittedName>
        <fullName evidence="1">Uncharacterized protein</fullName>
    </submittedName>
</protein>
<comment type="caution">
    <text evidence="1">The sequence shown here is derived from an EMBL/GenBank/DDBJ whole genome shotgun (WGS) entry which is preliminary data.</text>
</comment>
<proteinExistence type="predicted"/>
<name>A0ACB9S2P1_9MYRT</name>
<evidence type="ECO:0000313" key="1">
    <source>
        <dbReference type="EMBL" id="KAI4384893.1"/>
    </source>
</evidence>
<accession>A0ACB9S2P1</accession>
<gene>
    <name evidence="1" type="ORF">MLD38_002979</name>
</gene>
<organism evidence="1 2">
    <name type="scientific">Melastoma candidum</name>
    <dbReference type="NCBI Taxonomy" id="119954"/>
    <lineage>
        <taxon>Eukaryota</taxon>
        <taxon>Viridiplantae</taxon>
        <taxon>Streptophyta</taxon>
        <taxon>Embryophyta</taxon>
        <taxon>Tracheophyta</taxon>
        <taxon>Spermatophyta</taxon>
        <taxon>Magnoliopsida</taxon>
        <taxon>eudicotyledons</taxon>
        <taxon>Gunneridae</taxon>
        <taxon>Pentapetalae</taxon>
        <taxon>rosids</taxon>
        <taxon>malvids</taxon>
        <taxon>Myrtales</taxon>
        <taxon>Melastomataceae</taxon>
        <taxon>Melastomatoideae</taxon>
        <taxon>Melastomateae</taxon>
        <taxon>Melastoma</taxon>
    </lineage>
</organism>